<keyword evidence="1" id="KW-0811">Translocation</keyword>
<dbReference type="InterPro" id="IPR004274">
    <property type="entry name" value="FCP1_dom"/>
</dbReference>
<dbReference type="PANTHER" id="PTHR12210">
    <property type="entry name" value="DULLARD PROTEIN PHOSPHATASE"/>
    <property type="match status" value="1"/>
</dbReference>
<gene>
    <name evidence="4" type="ORF">FB45DRAFT_928926</name>
</gene>
<feature type="region of interest" description="Disordered" evidence="2">
    <location>
        <begin position="242"/>
        <end position="278"/>
    </location>
</feature>
<keyword evidence="1" id="KW-0496">Mitochondrion</keyword>
<dbReference type="Pfam" id="PF03031">
    <property type="entry name" value="NIF"/>
    <property type="match status" value="1"/>
</dbReference>
<comment type="subcellular location">
    <subcellularLocation>
        <location evidence="1">Mitochondrion inner membrane</location>
        <topology evidence="1">Single-pass membrane protein</topology>
    </subcellularLocation>
</comment>
<dbReference type="InterPro" id="IPR023214">
    <property type="entry name" value="HAD_sf"/>
</dbReference>
<evidence type="ECO:0000256" key="1">
    <source>
        <dbReference type="RuleBase" id="RU365079"/>
    </source>
</evidence>
<evidence type="ECO:0000313" key="5">
    <source>
        <dbReference type="Proteomes" id="UP001221142"/>
    </source>
</evidence>
<feature type="domain" description="FCP1 homology" evidence="3">
    <location>
        <begin position="1"/>
        <end position="168"/>
    </location>
</feature>
<dbReference type="AlphaFoldDB" id="A0AAD7BHL0"/>
<dbReference type="Proteomes" id="UP001221142">
    <property type="component" value="Unassembled WGS sequence"/>
</dbReference>
<dbReference type="PROSITE" id="PS01228">
    <property type="entry name" value="COF_1"/>
    <property type="match status" value="1"/>
</dbReference>
<dbReference type="SMART" id="SM00577">
    <property type="entry name" value="CPDc"/>
    <property type="match status" value="1"/>
</dbReference>
<protein>
    <recommendedName>
        <fullName evidence="1">Mitochondrial import inner membrane translocase subunit TIM50</fullName>
    </recommendedName>
</protein>
<dbReference type="SUPFAM" id="SSF56784">
    <property type="entry name" value="HAD-like"/>
    <property type="match status" value="1"/>
</dbReference>
<organism evidence="4 5">
    <name type="scientific">Roridomyces roridus</name>
    <dbReference type="NCBI Taxonomy" id="1738132"/>
    <lineage>
        <taxon>Eukaryota</taxon>
        <taxon>Fungi</taxon>
        <taxon>Dikarya</taxon>
        <taxon>Basidiomycota</taxon>
        <taxon>Agaricomycotina</taxon>
        <taxon>Agaricomycetes</taxon>
        <taxon>Agaricomycetidae</taxon>
        <taxon>Agaricales</taxon>
        <taxon>Marasmiineae</taxon>
        <taxon>Mycenaceae</taxon>
        <taxon>Roridomyces</taxon>
    </lineage>
</organism>
<keyword evidence="5" id="KW-1185">Reference proteome</keyword>
<dbReference type="GO" id="GO:0005744">
    <property type="term" value="C:TIM23 mitochondrial import inner membrane translocase complex"/>
    <property type="evidence" value="ECO:0007669"/>
    <property type="project" value="UniProtKB-UniRule"/>
</dbReference>
<comment type="subunit">
    <text evidence="1">Component of the TIM23 complex.</text>
</comment>
<name>A0AAD7BHL0_9AGAR</name>
<dbReference type="InterPro" id="IPR050365">
    <property type="entry name" value="TIM50"/>
</dbReference>
<dbReference type="EMBL" id="JARKIF010000016">
    <property type="protein sequence ID" value="KAJ7621320.1"/>
    <property type="molecule type" value="Genomic_DNA"/>
</dbReference>
<comment type="similarity">
    <text evidence="1">Belongs to the TIM50 family.</text>
</comment>
<sequence>MSRKLLILDLNGTLLLRSKHNRSGGGPGRRLRTVYSRPFLPSFRKYIFHPLTMAWLDTMVWSSAQPHSVKDMVDHCFDSEQQKFLAIWARDTFGLSAAQYNKKIQTTKDLVKPWAAFPAHSARTTLLLDDSARKAHRHPYNHVCVRDYVEELWDHDRMVMVVQNAKTKATKLGENEASEPATLASPKKASKPKSKSKADAKKAADAPPPPPAWVLSSERHDETLLAVIGILDALKPQPDVNDWIRRGGLQPSPPSESESTSASELASQMAGLSVSASGTPDSHQAQVLWFDSETIMGHWVARGLRALEALQIEVDAGVSSSRS</sequence>
<reference evidence="4" key="1">
    <citation type="submission" date="2023-03" db="EMBL/GenBank/DDBJ databases">
        <title>Massive genome expansion in bonnet fungi (Mycena s.s.) driven by repeated elements and novel gene families across ecological guilds.</title>
        <authorList>
            <consortium name="Lawrence Berkeley National Laboratory"/>
            <person name="Harder C.B."/>
            <person name="Miyauchi S."/>
            <person name="Viragh M."/>
            <person name="Kuo A."/>
            <person name="Thoen E."/>
            <person name="Andreopoulos B."/>
            <person name="Lu D."/>
            <person name="Skrede I."/>
            <person name="Drula E."/>
            <person name="Henrissat B."/>
            <person name="Morin E."/>
            <person name="Kohler A."/>
            <person name="Barry K."/>
            <person name="LaButti K."/>
            <person name="Morin E."/>
            <person name="Salamov A."/>
            <person name="Lipzen A."/>
            <person name="Mereny Z."/>
            <person name="Hegedus B."/>
            <person name="Baldrian P."/>
            <person name="Stursova M."/>
            <person name="Weitz H."/>
            <person name="Taylor A."/>
            <person name="Grigoriev I.V."/>
            <person name="Nagy L.G."/>
            <person name="Martin F."/>
            <person name="Kauserud H."/>
        </authorList>
    </citation>
    <scope>NUCLEOTIDE SEQUENCE</scope>
    <source>
        <strain evidence="4">9284</strain>
    </source>
</reference>
<feature type="region of interest" description="Disordered" evidence="2">
    <location>
        <begin position="171"/>
        <end position="215"/>
    </location>
</feature>
<evidence type="ECO:0000313" key="4">
    <source>
        <dbReference type="EMBL" id="KAJ7621320.1"/>
    </source>
</evidence>
<dbReference type="Gene3D" id="3.40.50.1000">
    <property type="entry name" value="HAD superfamily/HAD-like"/>
    <property type="match status" value="1"/>
</dbReference>
<dbReference type="GO" id="GO:0015031">
    <property type="term" value="P:protein transport"/>
    <property type="evidence" value="ECO:0007669"/>
    <property type="project" value="UniProtKB-KW"/>
</dbReference>
<keyword evidence="1" id="KW-0809">Transit peptide</keyword>
<accession>A0AAD7BHL0</accession>
<evidence type="ECO:0000256" key="2">
    <source>
        <dbReference type="SAM" id="MobiDB-lite"/>
    </source>
</evidence>
<dbReference type="InterPro" id="IPR036412">
    <property type="entry name" value="HAD-like_sf"/>
</dbReference>
<dbReference type="PROSITE" id="PS50969">
    <property type="entry name" value="FCP1"/>
    <property type="match status" value="1"/>
</dbReference>
<feature type="compositionally biased region" description="Low complexity" evidence="2">
    <location>
        <begin position="255"/>
        <end position="268"/>
    </location>
</feature>
<comment type="function">
    <text evidence="1">Essential component of the TIM23 complex, a complex that mediates the translocation of transit peptide-containing proteins across the mitochondrial inner membrane.</text>
</comment>
<evidence type="ECO:0000259" key="3">
    <source>
        <dbReference type="PROSITE" id="PS50969"/>
    </source>
</evidence>
<proteinExistence type="inferred from homology"/>
<keyword evidence="1" id="KW-0653">Protein transport</keyword>
<comment type="caution">
    <text evidence="4">The sequence shown here is derived from an EMBL/GenBank/DDBJ whole genome shotgun (WGS) entry which is preliminary data.</text>
</comment>
<keyword evidence="1" id="KW-0813">Transport</keyword>